<dbReference type="Proteomes" id="UP000216312">
    <property type="component" value="Unassembled WGS sequence"/>
</dbReference>
<comment type="similarity">
    <text evidence="7">Belongs to the purine/pyrimidine phosphoribosyltransferase family. PyrE subfamily.</text>
</comment>
<organism evidence="9 10">
    <name type="scientific">candidate division WOR-3 bacterium 4484_18</name>
    <dbReference type="NCBI Taxonomy" id="2020626"/>
    <lineage>
        <taxon>Bacteria</taxon>
        <taxon>Bacteria division WOR-3</taxon>
    </lineage>
</organism>
<evidence type="ECO:0000256" key="3">
    <source>
        <dbReference type="ARBA" id="ARBA00022676"/>
    </source>
</evidence>
<evidence type="ECO:0000256" key="1">
    <source>
        <dbReference type="ARBA" id="ARBA00004889"/>
    </source>
</evidence>
<comment type="caution">
    <text evidence="9">The sequence shown here is derived from an EMBL/GenBank/DDBJ whole genome shotgun (WGS) entry which is preliminary data.</text>
</comment>
<dbReference type="InterPro" id="IPR006273">
    <property type="entry name" value="Orotate_PRibTrfase_bac"/>
</dbReference>
<dbReference type="AlphaFoldDB" id="A0A257LUF6"/>
<dbReference type="EMBL" id="NMUJ01000022">
    <property type="protein sequence ID" value="OYV03109.1"/>
    <property type="molecule type" value="Genomic_DNA"/>
</dbReference>
<dbReference type="Pfam" id="PF00156">
    <property type="entry name" value="Pribosyltran"/>
    <property type="match status" value="1"/>
</dbReference>
<evidence type="ECO:0000313" key="10">
    <source>
        <dbReference type="Proteomes" id="UP000216312"/>
    </source>
</evidence>
<dbReference type="GO" id="GO:0019856">
    <property type="term" value="P:pyrimidine nucleobase biosynthetic process"/>
    <property type="evidence" value="ECO:0007669"/>
    <property type="project" value="InterPro"/>
</dbReference>
<dbReference type="PANTHER" id="PTHR19278">
    <property type="entry name" value="OROTATE PHOSPHORIBOSYLTRANSFERASE"/>
    <property type="match status" value="1"/>
</dbReference>
<dbReference type="HAMAP" id="MF_01208">
    <property type="entry name" value="PyrE"/>
    <property type="match status" value="1"/>
</dbReference>
<comment type="cofactor">
    <cofactor evidence="7">
        <name>Mg(2+)</name>
        <dbReference type="ChEBI" id="CHEBI:18420"/>
    </cofactor>
</comment>
<protein>
    <recommendedName>
        <fullName evidence="2 7">Orotate phosphoribosyltransferase</fullName>
        <shortName evidence="7">OPRT</shortName>
        <shortName evidence="7">OPRTase</shortName>
        <ecNumber evidence="2 7">2.4.2.10</ecNumber>
    </recommendedName>
</protein>
<gene>
    <name evidence="7" type="primary">pyrE</name>
    <name evidence="9" type="ORF">CGW93_02405</name>
</gene>
<dbReference type="InterPro" id="IPR023031">
    <property type="entry name" value="OPRT"/>
</dbReference>
<dbReference type="SUPFAM" id="SSF53271">
    <property type="entry name" value="PRTase-like"/>
    <property type="match status" value="1"/>
</dbReference>
<evidence type="ECO:0000256" key="6">
    <source>
        <dbReference type="ARBA" id="ARBA00022975"/>
    </source>
</evidence>
<evidence type="ECO:0000256" key="7">
    <source>
        <dbReference type="HAMAP-Rule" id="MF_01208"/>
    </source>
</evidence>
<feature type="binding site" description="in other chain" evidence="7">
    <location>
        <begin position="111"/>
        <end position="119"/>
    </location>
    <ligand>
        <name>5-phospho-alpha-D-ribose 1-diphosphate</name>
        <dbReference type="ChEBI" id="CHEBI:58017"/>
        <note>ligand shared between dimeric partners</note>
    </ligand>
</feature>
<dbReference type="InterPro" id="IPR029057">
    <property type="entry name" value="PRTase-like"/>
</dbReference>
<accession>A0A257LUF6</accession>
<name>A0A257LUF6_UNCW3</name>
<dbReference type="Gene3D" id="3.40.50.2020">
    <property type="match status" value="1"/>
</dbReference>
<dbReference type="GO" id="GO:0000287">
    <property type="term" value="F:magnesium ion binding"/>
    <property type="evidence" value="ECO:0007669"/>
    <property type="project" value="UniProtKB-UniRule"/>
</dbReference>
<comment type="function">
    <text evidence="7">Catalyzes the transfer of a ribosyl phosphate group from 5-phosphoribose 1-diphosphate to orotate, leading to the formation of orotidine monophosphate (OMP).</text>
</comment>
<dbReference type="NCBIfam" id="TIGR01367">
    <property type="entry name" value="pyrE_Therm"/>
    <property type="match status" value="1"/>
</dbReference>
<dbReference type="UniPathway" id="UPA00070">
    <property type="reaction ID" value="UER00119"/>
</dbReference>
<comment type="pathway">
    <text evidence="1 7">Pyrimidine metabolism; UMP biosynthesis via de novo pathway; UMP from orotate: step 1/2.</text>
</comment>
<evidence type="ECO:0000256" key="4">
    <source>
        <dbReference type="ARBA" id="ARBA00022679"/>
    </source>
</evidence>
<evidence type="ECO:0000313" key="9">
    <source>
        <dbReference type="EMBL" id="OYV03109.1"/>
    </source>
</evidence>
<evidence type="ECO:0000259" key="8">
    <source>
        <dbReference type="Pfam" id="PF00156"/>
    </source>
</evidence>
<comment type="subunit">
    <text evidence="7">Homodimer.</text>
</comment>
<dbReference type="PANTHER" id="PTHR19278:SF9">
    <property type="entry name" value="URIDINE 5'-MONOPHOSPHATE SYNTHASE"/>
    <property type="match status" value="1"/>
</dbReference>
<keyword evidence="5 7" id="KW-0460">Magnesium</keyword>
<reference evidence="10" key="1">
    <citation type="submission" date="2017-07" db="EMBL/GenBank/DDBJ databases">
        <title>Novel pathways for hydrocarbon cycling and metabolic interdependencies in hydrothermal sediment communities.</title>
        <authorList>
            <person name="Dombrowski N."/>
            <person name="Seitz K."/>
            <person name="Teske A."/>
            <person name="Baker B."/>
        </authorList>
    </citation>
    <scope>NUCLEOTIDE SEQUENCE [LARGE SCALE GENOMIC DNA]</scope>
</reference>
<evidence type="ECO:0000256" key="5">
    <source>
        <dbReference type="ARBA" id="ARBA00022842"/>
    </source>
</evidence>
<proteinExistence type="inferred from homology"/>
<dbReference type="EC" id="2.4.2.10" evidence="2 7"/>
<comment type="caution">
    <text evidence="7">Lacks conserved residue(s) required for the propagation of feature annotation.</text>
</comment>
<comment type="catalytic activity">
    <reaction evidence="7">
        <text>orotidine 5'-phosphate + diphosphate = orotate + 5-phospho-alpha-D-ribose 1-diphosphate</text>
        <dbReference type="Rhea" id="RHEA:10380"/>
        <dbReference type="ChEBI" id="CHEBI:30839"/>
        <dbReference type="ChEBI" id="CHEBI:33019"/>
        <dbReference type="ChEBI" id="CHEBI:57538"/>
        <dbReference type="ChEBI" id="CHEBI:58017"/>
        <dbReference type="EC" id="2.4.2.10"/>
    </reaction>
</comment>
<dbReference type="CDD" id="cd06223">
    <property type="entry name" value="PRTases_typeI"/>
    <property type="match status" value="1"/>
</dbReference>
<feature type="binding site" evidence="7">
    <location>
        <position position="143"/>
    </location>
    <ligand>
        <name>orotate</name>
        <dbReference type="ChEBI" id="CHEBI:30839"/>
    </ligand>
</feature>
<feature type="binding site" evidence="7">
    <location>
        <position position="115"/>
    </location>
    <ligand>
        <name>orotate</name>
        <dbReference type="ChEBI" id="CHEBI:30839"/>
    </ligand>
</feature>
<keyword evidence="4 7" id="KW-0808">Transferase</keyword>
<feature type="binding site" evidence="7">
    <location>
        <position position="90"/>
    </location>
    <ligand>
        <name>5-phospho-alpha-D-ribose 1-diphosphate</name>
        <dbReference type="ChEBI" id="CHEBI:58017"/>
        <note>ligand shared between dimeric partners</note>
    </ligand>
</feature>
<dbReference type="InterPro" id="IPR000836">
    <property type="entry name" value="PRTase_dom"/>
</dbReference>
<dbReference type="GO" id="GO:0004588">
    <property type="term" value="F:orotate phosphoribosyltransferase activity"/>
    <property type="evidence" value="ECO:0007669"/>
    <property type="project" value="UniProtKB-UniRule"/>
</dbReference>
<evidence type="ECO:0000256" key="2">
    <source>
        <dbReference type="ARBA" id="ARBA00011971"/>
    </source>
</evidence>
<sequence length="185" mass="20537">MNLERLLKELDVIREGHFLLSSGLHSGVYFEKFRLLENPQYLPVFTHEIANHFKSYSISRVAAPTLGGMLIAYEVARELNTRAIYVEEVHGKRVLRRGFTIEKREPILVVDDVMTTGQSLSSVIEVIETNGGVIAGIGVLIDRSDGVSFPYPFFAVITKRVTNYTPDACPLCKQGVPLETPGGIS</sequence>
<dbReference type="GO" id="GO:0044205">
    <property type="term" value="P:'de novo' UMP biosynthetic process"/>
    <property type="evidence" value="ECO:0007669"/>
    <property type="project" value="UniProtKB-UniRule"/>
</dbReference>
<keyword evidence="6 7" id="KW-0665">Pyrimidine biosynthesis</keyword>
<keyword evidence="3 7" id="KW-0328">Glycosyltransferase</keyword>
<feature type="domain" description="Phosphoribosyltransferase" evidence="8">
    <location>
        <begin position="36"/>
        <end position="150"/>
    </location>
</feature>